<gene>
    <name evidence="7" type="ORF">ASN_2647</name>
</gene>
<keyword evidence="8" id="KW-1185">Reference proteome</keyword>
<keyword evidence="2 4" id="KW-0238">DNA-binding</keyword>
<dbReference type="PANTHER" id="PTHR30349">
    <property type="entry name" value="PHAGE INTEGRASE-RELATED"/>
    <property type="match status" value="1"/>
</dbReference>
<evidence type="ECO:0000256" key="2">
    <source>
        <dbReference type="ARBA" id="ARBA00023125"/>
    </source>
</evidence>
<dbReference type="GO" id="GO:0006310">
    <property type="term" value="P:DNA recombination"/>
    <property type="evidence" value="ECO:0007669"/>
    <property type="project" value="UniProtKB-KW"/>
</dbReference>
<dbReference type="InterPro" id="IPR010998">
    <property type="entry name" value="Integrase_recombinase_N"/>
</dbReference>
<evidence type="ECO:0000313" key="8">
    <source>
        <dbReference type="Proteomes" id="UP000056109"/>
    </source>
</evidence>
<keyword evidence="1" id="KW-0229">DNA integration</keyword>
<evidence type="ECO:0000256" key="3">
    <source>
        <dbReference type="ARBA" id="ARBA00023172"/>
    </source>
</evidence>
<dbReference type="RefSeq" id="WP_058988320.1">
    <property type="nucleotide sequence ID" value="NZ_LN606600.1"/>
</dbReference>
<evidence type="ECO:0000256" key="4">
    <source>
        <dbReference type="PROSITE-ProRule" id="PRU01248"/>
    </source>
</evidence>
<dbReference type="InterPro" id="IPR002104">
    <property type="entry name" value="Integrase_catalytic"/>
</dbReference>
<dbReference type="PANTHER" id="PTHR30349:SF94">
    <property type="entry name" value="INTEGRASE_RECOMBINASE HI_1414-RELATED"/>
    <property type="match status" value="1"/>
</dbReference>
<evidence type="ECO:0000313" key="7">
    <source>
        <dbReference type="EMBL" id="CEF41928.1"/>
    </source>
</evidence>
<dbReference type="Gene3D" id="1.10.443.10">
    <property type="entry name" value="Intergrase catalytic core"/>
    <property type="match status" value="1"/>
</dbReference>
<organism evidence="7 8">
    <name type="scientific">Acetobacter senegalensis</name>
    <dbReference type="NCBI Taxonomy" id="446692"/>
    <lineage>
        <taxon>Bacteria</taxon>
        <taxon>Pseudomonadati</taxon>
        <taxon>Pseudomonadota</taxon>
        <taxon>Alphaproteobacteria</taxon>
        <taxon>Acetobacterales</taxon>
        <taxon>Acetobacteraceae</taxon>
        <taxon>Acetobacter</taxon>
    </lineage>
</organism>
<dbReference type="InterPro" id="IPR011010">
    <property type="entry name" value="DNA_brk_join_enz"/>
</dbReference>
<dbReference type="GO" id="GO:0003677">
    <property type="term" value="F:DNA binding"/>
    <property type="evidence" value="ECO:0007669"/>
    <property type="project" value="UniProtKB-UniRule"/>
</dbReference>
<dbReference type="PATRIC" id="fig|446692.3.peg.2769"/>
<evidence type="ECO:0000259" key="5">
    <source>
        <dbReference type="PROSITE" id="PS51898"/>
    </source>
</evidence>
<reference evidence="8" key="1">
    <citation type="submission" date="2014-09" db="EMBL/GenBank/DDBJ databases">
        <authorList>
            <person name="Illeghems K.G."/>
        </authorList>
    </citation>
    <scope>NUCLEOTIDE SEQUENCE [LARGE SCALE GENOMIC DNA]</scope>
    <source>
        <strain evidence="8">108B</strain>
    </source>
</reference>
<dbReference type="InterPro" id="IPR013762">
    <property type="entry name" value="Integrase-like_cat_sf"/>
</dbReference>
<feature type="domain" description="Core-binding (CB)" evidence="6">
    <location>
        <begin position="77"/>
        <end position="154"/>
    </location>
</feature>
<keyword evidence="3" id="KW-0233">DNA recombination</keyword>
<sequence>MKDRITSAKIDPATGRPLPAGVEYRGKGQYRARKRIAGGERIHQTFTSAKLARRWLDTTSAKLELGQFEDTRPLERQTVRELVDRYVREEMQTRENDRKGHIPAILQDEIAQLPLVDLTPTAVRGFRDRLAEKYSAATVVKRLNLLAAICQHAIAEWDLPFSKNPAAATAVKRPAGADKKRNRRLIGDEYDRLLEAMATSPWPDDVTFVQFAIEQGTRREEALTLRWRDIDFDRHALSLGKTKTMHRAIERGPEIRPLTPGAARLLRTLQAQRKSSRPGDLVFDIGSKDAFSVRFGRMTKKAGLRDLTFHDLRHEATSRLAKIYTNPLELRRVTGHKDIKSLDRYYQPHTEDLAAKAIAYEKRNFADKD</sequence>
<dbReference type="Proteomes" id="UP000056109">
    <property type="component" value="Chromosome I"/>
</dbReference>
<dbReference type="PROSITE" id="PS51898">
    <property type="entry name" value="TYR_RECOMBINASE"/>
    <property type="match status" value="1"/>
</dbReference>
<dbReference type="KEGG" id="asz:ASN_2647"/>
<dbReference type="Gene3D" id="1.10.150.130">
    <property type="match status" value="1"/>
</dbReference>
<dbReference type="InterPro" id="IPR050090">
    <property type="entry name" value="Tyrosine_recombinase_XerCD"/>
</dbReference>
<evidence type="ECO:0000256" key="1">
    <source>
        <dbReference type="ARBA" id="ARBA00022908"/>
    </source>
</evidence>
<dbReference type="SUPFAM" id="SSF56349">
    <property type="entry name" value="DNA breaking-rejoining enzymes"/>
    <property type="match status" value="1"/>
</dbReference>
<evidence type="ECO:0000259" key="6">
    <source>
        <dbReference type="PROSITE" id="PS51900"/>
    </source>
</evidence>
<accession>A0A0U5F1V6</accession>
<proteinExistence type="predicted"/>
<dbReference type="PROSITE" id="PS51900">
    <property type="entry name" value="CB"/>
    <property type="match status" value="1"/>
</dbReference>
<dbReference type="EMBL" id="LN606600">
    <property type="protein sequence ID" value="CEF41928.1"/>
    <property type="molecule type" value="Genomic_DNA"/>
</dbReference>
<dbReference type="AlphaFoldDB" id="A0A0U5F1V6"/>
<dbReference type="InterPro" id="IPR044068">
    <property type="entry name" value="CB"/>
</dbReference>
<dbReference type="GO" id="GO:0015074">
    <property type="term" value="P:DNA integration"/>
    <property type="evidence" value="ECO:0007669"/>
    <property type="project" value="UniProtKB-KW"/>
</dbReference>
<dbReference type="GeneID" id="34783634"/>
<dbReference type="Pfam" id="PF00589">
    <property type="entry name" value="Phage_integrase"/>
    <property type="match status" value="1"/>
</dbReference>
<protein>
    <submittedName>
        <fullName evidence="7">Integrase family protein</fullName>
    </submittedName>
</protein>
<feature type="domain" description="Tyr recombinase" evidence="5">
    <location>
        <begin position="180"/>
        <end position="361"/>
    </location>
</feature>
<name>A0A0U5F1V6_9PROT</name>
<dbReference type="CDD" id="cd00796">
    <property type="entry name" value="INT_Rci_Hp1_C"/>
    <property type="match status" value="1"/>
</dbReference>